<protein>
    <recommendedName>
        <fullName evidence="3">VWA domain-containing protein</fullName>
    </recommendedName>
</protein>
<dbReference type="RefSeq" id="WP_219428540.1">
    <property type="nucleotide sequence ID" value="NZ_JAHXRD010000026.1"/>
</dbReference>
<dbReference type="AlphaFoldDB" id="A0AAW4NTB4"/>
<gene>
    <name evidence="1" type="ORF">KZY68_10155</name>
</gene>
<reference evidence="1" key="1">
    <citation type="submission" date="2021-07" db="EMBL/GenBank/DDBJ databases">
        <title>Genomic diversity and antimicrobial resistance of Prevotella spp. isolated from chronic lung disease airways.</title>
        <authorList>
            <person name="Webb K.A."/>
            <person name="Olagoke O.S."/>
            <person name="Baird T."/>
            <person name="Neill J."/>
            <person name="Pham A."/>
            <person name="Wells T.J."/>
            <person name="Ramsay K.A."/>
            <person name="Bell S.C."/>
            <person name="Sarovich D.S."/>
            <person name="Price E.P."/>
        </authorList>
    </citation>
    <scope>NUCLEOTIDE SEQUENCE</scope>
    <source>
        <strain evidence="1">SCHI0047.S.3</strain>
    </source>
</reference>
<evidence type="ECO:0008006" key="3">
    <source>
        <dbReference type="Google" id="ProtNLM"/>
    </source>
</evidence>
<proteinExistence type="predicted"/>
<name>A0AAW4NTB4_9BACT</name>
<dbReference type="PANTHER" id="PTHR36846:SF1">
    <property type="entry name" value="PROTEIN VIAA"/>
    <property type="match status" value="1"/>
</dbReference>
<sequence>MTVQEYVEQKMEQYSEAFDFYMDVGEMPEDMLMSDTLCGYMKAVIDDNPQLNSQDPLWKELLKDDLMKFLEAMLSLFIPIEQEYRKQWSMIATFANADIDGKRAQWGEVYQVITENYPSQDVNINGYAEQIKENQQNPEVVDAALTSLTKDWAKANREQKLEKEQQLLERHKDKWERSVKEHGLSDYRQAKKVDNVYHRYPALKEIVTIMGREQPQNKEEQDDIVLKYQPILLSAHTSCEEVEQISVGKDLNHLIPSETALLSEKATETLFYQKYATGQLQLFANRLPMKAQKKSEQQRKEKPRLQMGPIIVGVDTSGSMSGRPEQLAKTLLLQLLRMAKKKKRKCFLIIFSVRAQAIDLAHPANWRKLNDFMTHGFTGGTDGEDMLRIALEQLRKEDYALADVLIISDFYFALPMKHTLESLQWEHDKGARFYGLQIGKQSCIYEKVLDKVWRV</sequence>
<dbReference type="Proteomes" id="UP001196873">
    <property type="component" value="Unassembled WGS sequence"/>
</dbReference>
<dbReference type="EMBL" id="JAHXRF010000015">
    <property type="protein sequence ID" value="MBW4866356.1"/>
    <property type="molecule type" value="Genomic_DNA"/>
</dbReference>
<accession>A0AAW4NTB4</accession>
<dbReference type="PANTHER" id="PTHR36846">
    <property type="entry name" value="PROTEIN VIAA"/>
    <property type="match status" value="1"/>
</dbReference>
<organism evidence="1 2">
    <name type="scientific">Segatella salivae</name>
    <dbReference type="NCBI Taxonomy" id="228604"/>
    <lineage>
        <taxon>Bacteria</taxon>
        <taxon>Pseudomonadati</taxon>
        <taxon>Bacteroidota</taxon>
        <taxon>Bacteroidia</taxon>
        <taxon>Bacteroidales</taxon>
        <taxon>Prevotellaceae</taxon>
        <taxon>Segatella</taxon>
    </lineage>
</organism>
<evidence type="ECO:0000313" key="2">
    <source>
        <dbReference type="Proteomes" id="UP001196873"/>
    </source>
</evidence>
<comment type="caution">
    <text evidence="1">The sequence shown here is derived from an EMBL/GenBank/DDBJ whole genome shotgun (WGS) entry which is preliminary data.</text>
</comment>
<evidence type="ECO:0000313" key="1">
    <source>
        <dbReference type="EMBL" id="MBW4866356.1"/>
    </source>
</evidence>